<protein>
    <recommendedName>
        <fullName evidence="2">Methyltransferase type 11 domain-containing protein</fullName>
    </recommendedName>
</protein>
<comment type="caution">
    <text evidence="1">The sequence shown here is derived from an EMBL/GenBank/DDBJ whole genome shotgun (WGS) entry which is preliminary data.</text>
</comment>
<proteinExistence type="predicted"/>
<dbReference type="PANTHER" id="PTHR43861">
    <property type="entry name" value="TRANS-ACONITATE 2-METHYLTRANSFERASE-RELATED"/>
    <property type="match status" value="1"/>
</dbReference>
<dbReference type="InterPro" id="IPR029063">
    <property type="entry name" value="SAM-dependent_MTases_sf"/>
</dbReference>
<reference evidence="1" key="1">
    <citation type="journal article" date="2015" name="Nature">
        <title>Complex archaea that bridge the gap between prokaryotes and eukaryotes.</title>
        <authorList>
            <person name="Spang A."/>
            <person name="Saw J.H."/>
            <person name="Jorgensen S.L."/>
            <person name="Zaremba-Niedzwiedzka K."/>
            <person name="Martijn J."/>
            <person name="Lind A.E."/>
            <person name="van Eijk R."/>
            <person name="Schleper C."/>
            <person name="Guy L."/>
            <person name="Ettema T.J."/>
        </authorList>
    </citation>
    <scope>NUCLEOTIDE SEQUENCE</scope>
</reference>
<sequence>MFLDLNCILCNNYHNFGNYLQKEKILYKKCLNCGLIIRKKNIEKDEIRRNYEDKKYYSAYIVNYKNLIGIYSQILDFIEKFKNSGTILDIGCGLGILLSLAKRRKWDEYGIEISKYASKFAKDNLNLNVINSSNLDNYPDNFFDVIVVNHVLEHIENPLIILGHIYKKINKDGILFVGVPNIGGLFPRIEKENWQFLRPSQHIYQFIPKTIKLLLKKAGFKPIKFKTANREFRYKLNIINLILNKFLNPILEKMRLGEEMTIILKKI</sequence>
<dbReference type="CDD" id="cd02440">
    <property type="entry name" value="AdoMet_MTases"/>
    <property type="match status" value="1"/>
</dbReference>
<accession>A0A0F9AQU7</accession>
<dbReference type="Gene3D" id="3.40.50.150">
    <property type="entry name" value="Vaccinia Virus protein VP39"/>
    <property type="match status" value="1"/>
</dbReference>
<gene>
    <name evidence="1" type="ORF">LCGC14_2542250</name>
</gene>
<dbReference type="AlphaFoldDB" id="A0A0F9AQU7"/>
<dbReference type="Pfam" id="PF13489">
    <property type="entry name" value="Methyltransf_23"/>
    <property type="match status" value="1"/>
</dbReference>
<name>A0A0F9AQU7_9ZZZZ</name>
<evidence type="ECO:0000313" key="1">
    <source>
        <dbReference type="EMBL" id="KKL11790.1"/>
    </source>
</evidence>
<dbReference type="EMBL" id="LAZR01041515">
    <property type="protein sequence ID" value="KKL11790.1"/>
    <property type="molecule type" value="Genomic_DNA"/>
</dbReference>
<dbReference type="SUPFAM" id="SSF53335">
    <property type="entry name" value="S-adenosyl-L-methionine-dependent methyltransferases"/>
    <property type="match status" value="1"/>
</dbReference>
<evidence type="ECO:0008006" key="2">
    <source>
        <dbReference type="Google" id="ProtNLM"/>
    </source>
</evidence>
<dbReference type="PANTHER" id="PTHR43861:SF6">
    <property type="entry name" value="METHYLTRANSFERASE TYPE 11"/>
    <property type="match status" value="1"/>
</dbReference>
<organism evidence="1">
    <name type="scientific">marine sediment metagenome</name>
    <dbReference type="NCBI Taxonomy" id="412755"/>
    <lineage>
        <taxon>unclassified sequences</taxon>
        <taxon>metagenomes</taxon>
        <taxon>ecological metagenomes</taxon>
    </lineage>
</organism>